<dbReference type="InterPro" id="IPR045863">
    <property type="entry name" value="CorA_TM1_TM2"/>
</dbReference>
<dbReference type="InterPro" id="IPR045861">
    <property type="entry name" value="CorA_cytoplasmic_dom"/>
</dbReference>
<evidence type="ECO:0000256" key="4">
    <source>
        <dbReference type="ARBA" id="ARBA00022475"/>
    </source>
</evidence>
<dbReference type="PANTHER" id="PTHR46494:SF3">
    <property type="entry name" value="ZINC TRANSPORT PROTEIN ZNTB"/>
    <property type="match status" value="1"/>
</dbReference>
<protein>
    <recommendedName>
        <fullName evidence="13">Zinc transporter ZntB</fullName>
    </recommendedName>
</protein>
<keyword evidence="3" id="KW-0813">Transport</keyword>
<evidence type="ECO:0000256" key="5">
    <source>
        <dbReference type="ARBA" id="ARBA00022519"/>
    </source>
</evidence>
<dbReference type="Pfam" id="PF01544">
    <property type="entry name" value="CorA"/>
    <property type="match status" value="1"/>
</dbReference>
<gene>
    <name evidence="12" type="ORF">LCGC14_1931650</name>
</gene>
<accession>A0A0F9FMW6</accession>
<keyword evidence="6 11" id="KW-0812">Transmembrane</keyword>
<dbReference type="GO" id="GO:0015095">
    <property type="term" value="F:magnesium ion transmembrane transporter activity"/>
    <property type="evidence" value="ECO:0007669"/>
    <property type="project" value="TreeGrafter"/>
</dbReference>
<dbReference type="InterPro" id="IPR002523">
    <property type="entry name" value="MgTranspt_CorA/ZnTranspt_ZntB"/>
</dbReference>
<dbReference type="Gene3D" id="1.20.58.340">
    <property type="entry name" value="Magnesium transport protein CorA, transmembrane region"/>
    <property type="match status" value="2"/>
</dbReference>
<evidence type="ECO:0000256" key="11">
    <source>
        <dbReference type="SAM" id="Phobius"/>
    </source>
</evidence>
<evidence type="ECO:0000256" key="7">
    <source>
        <dbReference type="ARBA" id="ARBA00022833"/>
    </source>
</evidence>
<comment type="caution">
    <text evidence="12">The sequence shown here is derived from an EMBL/GenBank/DDBJ whole genome shotgun (WGS) entry which is preliminary data.</text>
</comment>
<dbReference type="Gene3D" id="3.30.460.20">
    <property type="entry name" value="CorA soluble domain-like"/>
    <property type="match status" value="1"/>
</dbReference>
<proteinExistence type="inferred from homology"/>
<dbReference type="EMBL" id="LAZR01020751">
    <property type="protein sequence ID" value="KKL87744.1"/>
    <property type="molecule type" value="Genomic_DNA"/>
</dbReference>
<keyword evidence="7" id="KW-0862">Zinc</keyword>
<evidence type="ECO:0000256" key="9">
    <source>
        <dbReference type="ARBA" id="ARBA00023065"/>
    </source>
</evidence>
<name>A0A0F9FMW6_9ZZZZ</name>
<dbReference type="CDD" id="cd12833">
    <property type="entry name" value="ZntB-like_1"/>
    <property type="match status" value="1"/>
</dbReference>
<feature type="transmembrane region" description="Helical" evidence="11">
    <location>
        <begin position="289"/>
        <end position="309"/>
    </location>
</feature>
<comment type="similarity">
    <text evidence="2">Belongs to the CorA metal ion transporter (MIT) (TC 1.A.35) family.</text>
</comment>
<reference evidence="12" key="1">
    <citation type="journal article" date="2015" name="Nature">
        <title>Complex archaea that bridge the gap between prokaryotes and eukaryotes.</title>
        <authorList>
            <person name="Spang A."/>
            <person name="Saw J.H."/>
            <person name="Jorgensen S.L."/>
            <person name="Zaremba-Niedzwiedzka K."/>
            <person name="Martijn J."/>
            <person name="Lind A.E."/>
            <person name="van Eijk R."/>
            <person name="Schleper C."/>
            <person name="Guy L."/>
            <person name="Ettema T.J."/>
        </authorList>
    </citation>
    <scope>NUCLEOTIDE SEQUENCE</scope>
</reference>
<evidence type="ECO:0000256" key="6">
    <source>
        <dbReference type="ARBA" id="ARBA00022692"/>
    </source>
</evidence>
<dbReference type="PANTHER" id="PTHR46494">
    <property type="entry name" value="CORA FAMILY METAL ION TRANSPORTER (EUROFUNG)"/>
    <property type="match status" value="1"/>
</dbReference>
<dbReference type="GO" id="GO:0000287">
    <property type="term" value="F:magnesium ion binding"/>
    <property type="evidence" value="ECO:0007669"/>
    <property type="project" value="TreeGrafter"/>
</dbReference>
<keyword evidence="4" id="KW-1003">Cell membrane</keyword>
<dbReference type="GO" id="GO:0015087">
    <property type="term" value="F:cobalt ion transmembrane transporter activity"/>
    <property type="evidence" value="ECO:0007669"/>
    <property type="project" value="TreeGrafter"/>
</dbReference>
<keyword evidence="9" id="KW-0406">Ion transport</keyword>
<feature type="transmembrane region" description="Helical" evidence="11">
    <location>
        <begin position="255"/>
        <end position="277"/>
    </location>
</feature>
<keyword evidence="10 11" id="KW-0472">Membrane</keyword>
<dbReference type="SUPFAM" id="SSF144083">
    <property type="entry name" value="Magnesium transport protein CorA, transmembrane region"/>
    <property type="match status" value="1"/>
</dbReference>
<evidence type="ECO:0000256" key="2">
    <source>
        <dbReference type="ARBA" id="ARBA00009765"/>
    </source>
</evidence>
<keyword evidence="5" id="KW-0997">Cell inner membrane</keyword>
<dbReference type="GO" id="GO:0050897">
    <property type="term" value="F:cobalt ion binding"/>
    <property type="evidence" value="ECO:0007669"/>
    <property type="project" value="TreeGrafter"/>
</dbReference>
<evidence type="ECO:0000256" key="8">
    <source>
        <dbReference type="ARBA" id="ARBA00022989"/>
    </source>
</evidence>
<dbReference type="SUPFAM" id="SSF143865">
    <property type="entry name" value="CorA soluble domain-like"/>
    <property type="match status" value="1"/>
</dbReference>
<keyword evidence="8 11" id="KW-1133">Transmembrane helix</keyword>
<sequence length="315" mass="35699">MDPHINFALALAPEDGHRALVEDAEIAEALRHPDPAWLHLKADHPDTPDWVSDHLGWLDAETRPRAARIDEGLLVILRAVNLNPGAEPEDMVAVRFWIDPARIVSLSRRRLRSLEAVARQIEGGQGPANAGALLAAVTEEITERIETHLVDLDDRTEALEDIAICGPDAKLREDITDLRREITELRRYIAPQRDALLNIMRSDVEWLTQQDRRELHESHDRTVRAVEELDDMRDRLQLVRDELTNAMSERLNENLYLLSIISAVFLPLGFLTGLMGINLGGMPGANSPYAFWIFTGGLVVLVIALMAFLRWRRWF</sequence>
<evidence type="ECO:0000256" key="3">
    <source>
        <dbReference type="ARBA" id="ARBA00022448"/>
    </source>
</evidence>
<dbReference type="AlphaFoldDB" id="A0A0F9FMW6"/>
<organism evidence="12">
    <name type="scientific">marine sediment metagenome</name>
    <dbReference type="NCBI Taxonomy" id="412755"/>
    <lineage>
        <taxon>unclassified sequences</taxon>
        <taxon>metagenomes</taxon>
        <taxon>ecological metagenomes</taxon>
    </lineage>
</organism>
<evidence type="ECO:0000256" key="10">
    <source>
        <dbReference type="ARBA" id="ARBA00023136"/>
    </source>
</evidence>
<evidence type="ECO:0008006" key="13">
    <source>
        <dbReference type="Google" id="ProtNLM"/>
    </source>
</evidence>
<evidence type="ECO:0000313" key="12">
    <source>
        <dbReference type="EMBL" id="KKL87744.1"/>
    </source>
</evidence>
<dbReference type="GO" id="GO:0005886">
    <property type="term" value="C:plasma membrane"/>
    <property type="evidence" value="ECO:0007669"/>
    <property type="project" value="UniProtKB-SubCell"/>
</dbReference>
<evidence type="ECO:0000256" key="1">
    <source>
        <dbReference type="ARBA" id="ARBA00004651"/>
    </source>
</evidence>
<comment type="subcellular location">
    <subcellularLocation>
        <location evidence="1">Cell membrane</location>
        <topology evidence="1">Multi-pass membrane protein</topology>
    </subcellularLocation>
</comment>